<dbReference type="InParanoid" id="A0A066VMT3"/>
<proteinExistence type="predicted"/>
<evidence type="ECO:0000313" key="3">
    <source>
        <dbReference type="Proteomes" id="UP000027361"/>
    </source>
</evidence>
<feature type="region of interest" description="Disordered" evidence="1">
    <location>
        <begin position="200"/>
        <end position="221"/>
    </location>
</feature>
<evidence type="ECO:0000313" key="2">
    <source>
        <dbReference type="EMBL" id="KDN39850.1"/>
    </source>
</evidence>
<dbReference type="Proteomes" id="UP000027361">
    <property type="component" value="Unassembled WGS sequence"/>
</dbReference>
<comment type="caution">
    <text evidence="2">The sequence shown here is derived from an EMBL/GenBank/DDBJ whole genome shotgun (WGS) entry which is preliminary data.</text>
</comment>
<dbReference type="AlphaFoldDB" id="A0A066VMT3"/>
<name>A0A066VMT3_TILAU</name>
<dbReference type="EMBL" id="JMSN01000099">
    <property type="protein sequence ID" value="KDN39850.1"/>
    <property type="molecule type" value="Genomic_DNA"/>
</dbReference>
<reference evidence="2 3" key="1">
    <citation type="submission" date="2014-05" db="EMBL/GenBank/DDBJ databases">
        <title>Draft genome sequence of a rare smut relative, Tilletiaria anomala UBC 951.</title>
        <authorList>
            <consortium name="DOE Joint Genome Institute"/>
            <person name="Toome M."/>
            <person name="Kuo A."/>
            <person name="Henrissat B."/>
            <person name="Lipzen A."/>
            <person name="Tritt A."/>
            <person name="Yoshinaga Y."/>
            <person name="Zane M."/>
            <person name="Barry K."/>
            <person name="Grigoriev I.V."/>
            <person name="Spatafora J.W."/>
            <person name="Aimea M.C."/>
        </authorList>
    </citation>
    <scope>NUCLEOTIDE SEQUENCE [LARGE SCALE GENOMIC DNA]</scope>
    <source>
        <strain evidence="2 3">UBC 951</strain>
    </source>
</reference>
<feature type="compositionally biased region" description="Low complexity" evidence="1">
    <location>
        <begin position="8"/>
        <end position="22"/>
    </location>
</feature>
<dbReference type="GeneID" id="25266675"/>
<dbReference type="RefSeq" id="XP_013241183.1">
    <property type="nucleotide sequence ID" value="XM_013385729.1"/>
</dbReference>
<sequence>MTPGRAYRSTSTPSQRRTTCSTHKGSTVRRTIIASRSLSDSTRASTIIFSFSNSSAMGDQKNTTTQRYSRRSFASVARILTSWSALSYSTNIPPMVAKERQVAGIGRKHGHLQKECRSKRSAKSLLSREAARRFDSCYDIIYSTPCFPAAHARQEQQHSPHGTFAPPRPSKHCTHQQGQGLYCQQAHQWRHDGGNGQGRLWTDPCQARQGHSRRHPSQECT</sequence>
<feature type="region of interest" description="Disordered" evidence="1">
    <location>
        <begin position="1"/>
        <end position="27"/>
    </location>
</feature>
<keyword evidence="3" id="KW-1185">Reference proteome</keyword>
<dbReference type="HOGENOM" id="CLU_1251443_0_0_1"/>
<accession>A0A066VMT3</accession>
<evidence type="ECO:0000256" key="1">
    <source>
        <dbReference type="SAM" id="MobiDB-lite"/>
    </source>
</evidence>
<gene>
    <name evidence="2" type="ORF">K437DRAFT_275905</name>
</gene>
<feature type="region of interest" description="Disordered" evidence="1">
    <location>
        <begin position="152"/>
        <end position="177"/>
    </location>
</feature>
<organism evidence="2 3">
    <name type="scientific">Tilletiaria anomala (strain ATCC 24038 / CBS 436.72 / UBC 951)</name>
    <dbReference type="NCBI Taxonomy" id="1037660"/>
    <lineage>
        <taxon>Eukaryota</taxon>
        <taxon>Fungi</taxon>
        <taxon>Dikarya</taxon>
        <taxon>Basidiomycota</taxon>
        <taxon>Ustilaginomycotina</taxon>
        <taxon>Exobasidiomycetes</taxon>
        <taxon>Georgefischeriales</taxon>
        <taxon>Tilletiariaceae</taxon>
        <taxon>Tilletiaria</taxon>
    </lineage>
</organism>
<protein>
    <submittedName>
        <fullName evidence="2">Uncharacterized protein</fullName>
    </submittedName>
</protein>